<gene>
    <name evidence="3" type="ORF">OJAV_G00073210</name>
</gene>
<evidence type="ECO:0000256" key="1">
    <source>
        <dbReference type="SAM" id="MobiDB-lite"/>
    </source>
</evidence>
<evidence type="ECO:0000313" key="3">
    <source>
        <dbReference type="EMBL" id="RVE68974.1"/>
    </source>
</evidence>
<accession>A0A3S2MXF4</accession>
<evidence type="ECO:0000256" key="2">
    <source>
        <dbReference type="SAM" id="SignalP"/>
    </source>
</evidence>
<feature type="signal peptide" evidence="2">
    <location>
        <begin position="1"/>
        <end position="23"/>
    </location>
</feature>
<sequence>MLPLKKLFTEGLVQMAVLLSLSGLGVDVGLESFPPPFWQDSVFAPTSMLMKPHDQRGGPKKFHSLHAKSEALQELLAAPHPHNQLHSLDRLQVPDVVLQTWLVQQEPLQRPAQGQLEWSGLPVEPRAADREEEEDEEDGRVDSEGLRRSEPPPR</sequence>
<dbReference type="Proteomes" id="UP000283210">
    <property type="component" value="Chromosome 8"/>
</dbReference>
<keyword evidence="4" id="KW-1185">Reference proteome</keyword>
<dbReference type="OrthoDB" id="7458135at2759"/>
<name>A0A3S2MXF4_ORYJA</name>
<protein>
    <submittedName>
        <fullName evidence="3">Uncharacterized protein</fullName>
    </submittedName>
</protein>
<dbReference type="AlphaFoldDB" id="A0A3S2MXF4"/>
<keyword evidence="2" id="KW-0732">Signal</keyword>
<feature type="compositionally biased region" description="Basic and acidic residues" evidence="1">
    <location>
        <begin position="140"/>
        <end position="154"/>
    </location>
</feature>
<reference evidence="3 4" key="1">
    <citation type="submission" date="2018-11" db="EMBL/GenBank/DDBJ databases">
        <authorList>
            <person name="Lopez-Roques C."/>
            <person name="Donnadieu C."/>
            <person name="Bouchez O."/>
            <person name="Klopp C."/>
            <person name="Cabau C."/>
            <person name="Zahm M."/>
        </authorList>
    </citation>
    <scope>NUCLEOTIDE SEQUENCE [LARGE SCALE GENOMIC DNA]</scope>
    <source>
        <strain evidence="3">RS831</strain>
        <tissue evidence="3">Whole body</tissue>
    </source>
</reference>
<reference evidence="3 4" key="2">
    <citation type="submission" date="2019-01" db="EMBL/GenBank/DDBJ databases">
        <title>A chromosome length genome reference of the Java medaka (oryzias javanicus).</title>
        <authorList>
            <person name="Herpin A."/>
            <person name="Takehana Y."/>
            <person name="Naruse K."/>
            <person name="Ansai S."/>
            <person name="Kawaguchi M."/>
        </authorList>
    </citation>
    <scope>NUCLEOTIDE SEQUENCE [LARGE SCALE GENOMIC DNA]</scope>
    <source>
        <strain evidence="3">RS831</strain>
        <tissue evidence="3">Whole body</tissue>
    </source>
</reference>
<feature type="chain" id="PRO_5018588716" evidence="2">
    <location>
        <begin position="24"/>
        <end position="154"/>
    </location>
</feature>
<organism evidence="3 4">
    <name type="scientific">Oryzias javanicus</name>
    <name type="common">Javanese ricefish</name>
    <name type="synonym">Aplocheilus javanicus</name>
    <dbReference type="NCBI Taxonomy" id="123683"/>
    <lineage>
        <taxon>Eukaryota</taxon>
        <taxon>Metazoa</taxon>
        <taxon>Chordata</taxon>
        <taxon>Craniata</taxon>
        <taxon>Vertebrata</taxon>
        <taxon>Euteleostomi</taxon>
        <taxon>Actinopterygii</taxon>
        <taxon>Neopterygii</taxon>
        <taxon>Teleostei</taxon>
        <taxon>Neoteleostei</taxon>
        <taxon>Acanthomorphata</taxon>
        <taxon>Ovalentaria</taxon>
        <taxon>Atherinomorphae</taxon>
        <taxon>Beloniformes</taxon>
        <taxon>Adrianichthyidae</taxon>
        <taxon>Oryziinae</taxon>
        <taxon>Oryzias</taxon>
    </lineage>
</organism>
<feature type="region of interest" description="Disordered" evidence="1">
    <location>
        <begin position="112"/>
        <end position="154"/>
    </location>
</feature>
<dbReference type="EMBL" id="CM012444">
    <property type="protein sequence ID" value="RVE68974.1"/>
    <property type="molecule type" value="Genomic_DNA"/>
</dbReference>
<evidence type="ECO:0000313" key="4">
    <source>
        <dbReference type="Proteomes" id="UP000283210"/>
    </source>
</evidence>
<proteinExistence type="predicted"/>
<feature type="compositionally biased region" description="Acidic residues" evidence="1">
    <location>
        <begin position="130"/>
        <end position="139"/>
    </location>
</feature>